<dbReference type="EMBL" id="PYAV01000010">
    <property type="protein sequence ID" value="PSL43641.1"/>
    <property type="molecule type" value="Genomic_DNA"/>
</dbReference>
<sequence length="41" mass="4430">MRGTSQRVDKLFRKAGADVAFRRTLAPGGHKGDIGLIYAKA</sequence>
<comment type="caution">
    <text evidence="1">The sequence shown here is derived from an EMBL/GenBank/DDBJ whole genome shotgun (WGS) entry which is preliminary data.</text>
</comment>
<dbReference type="AlphaFoldDB" id="A0A2P8HBZ3"/>
<proteinExistence type="predicted"/>
<dbReference type="Proteomes" id="UP000242310">
    <property type="component" value="Unassembled WGS sequence"/>
</dbReference>
<keyword evidence="2" id="KW-1185">Reference proteome</keyword>
<reference evidence="1 2" key="1">
    <citation type="submission" date="2018-03" db="EMBL/GenBank/DDBJ databases">
        <title>Genomic Encyclopedia of Type Strains, Phase III (KMG-III): the genomes of soil and plant-associated and newly described type strains.</title>
        <authorList>
            <person name="Whitman W."/>
        </authorList>
    </citation>
    <scope>NUCLEOTIDE SEQUENCE [LARGE SCALE GENOMIC DNA]</scope>
    <source>
        <strain evidence="1 2">CGMCC 1.07653</strain>
    </source>
</reference>
<evidence type="ECO:0000313" key="2">
    <source>
        <dbReference type="Proteomes" id="UP000242310"/>
    </source>
</evidence>
<evidence type="ECO:0000313" key="1">
    <source>
        <dbReference type="EMBL" id="PSL43641.1"/>
    </source>
</evidence>
<protein>
    <submittedName>
        <fullName evidence="1">Uncharacterized protein</fullName>
    </submittedName>
</protein>
<name>A0A2P8HBZ3_9BACI</name>
<organism evidence="1 2">
    <name type="scientific">Salsuginibacillus halophilus</name>
    <dbReference type="NCBI Taxonomy" id="517424"/>
    <lineage>
        <taxon>Bacteria</taxon>
        <taxon>Bacillati</taxon>
        <taxon>Bacillota</taxon>
        <taxon>Bacilli</taxon>
        <taxon>Bacillales</taxon>
        <taxon>Bacillaceae</taxon>
        <taxon>Salsuginibacillus</taxon>
    </lineage>
</organism>
<accession>A0A2P8HBZ3</accession>
<gene>
    <name evidence="1" type="ORF">B0H94_110117</name>
</gene>